<protein>
    <submittedName>
        <fullName evidence="2">Uncharacterized protein</fullName>
    </submittedName>
</protein>
<feature type="signal peptide" evidence="1">
    <location>
        <begin position="1"/>
        <end position="23"/>
    </location>
</feature>
<accession>D7FM52</accession>
<reference evidence="2 3" key="1">
    <citation type="journal article" date="2010" name="Nature">
        <title>The Ectocarpus genome and the independent evolution of multicellularity in brown algae.</title>
        <authorList>
            <person name="Cock J.M."/>
            <person name="Sterck L."/>
            <person name="Rouze P."/>
            <person name="Scornet D."/>
            <person name="Allen A.E."/>
            <person name="Amoutzias G."/>
            <person name="Anthouard V."/>
            <person name="Artiguenave F."/>
            <person name="Aury J.M."/>
            <person name="Badger J.H."/>
            <person name="Beszteri B."/>
            <person name="Billiau K."/>
            <person name="Bonnet E."/>
            <person name="Bothwell J.H."/>
            <person name="Bowler C."/>
            <person name="Boyen C."/>
            <person name="Brownlee C."/>
            <person name="Carrano C.J."/>
            <person name="Charrier B."/>
            <person name="Cho G.Y."/>
            <person name="Coelho S.M."/>
            <person name="Collen J."/>
            <person name="Corre E."/>
            <person name="Da Silva C."/>
            <person name="Delage L."/>
            <person name="Delaroque N."/>
            <person name="Dittami S.M."/>
            <person name="Doulbeau S."/>
            <person name="Elias M."/>
            <person name="Farnham G."/>
            <person name="Gachon C.M."/>
            <person name="Gschloessl B."/>
            <person name="Heesch S."/>
            <person name="Jabbari K."/>
            <person name="Jubin C."/>
            <person name="Kawai H."/>
            <person name="Kimura K."/>
            <person name="Kloareg B."/>
            <person name="Kupper F.C."/>
            <person name="Lang D."/>
            <person name="Le Bail A."/>
            <person name="Leblanc C."/>
            <person name="Lerouge P."/>
            <person name="Lohr M."/>
            <person name="Lopez P.J."/>
            <person name="Martens C."/>
            <person name="Maumus F."/>
            <person name="Michel G."/>
            <person name="Miranda-Saavedra D."/>
            <person name="Morales J."/>
            <person name="Moreau H."/>
            <person name="Motomura T."/>
            <person name="Nagasato C."/>
            <person name="Napoli C.A."/>
            <person name="Nelson D.R."/>
            <person name="Nyvall-Collen P."/>
            <person name="Peters A.F."/>
            <person name="Pommier C."/>
            <person name="Potin P."/>
            <person name="Poulain J."/>
            <person name="Quesneville H."/>
            <person name="Read B."/>
            <person name="Rensing S.A."/>
            <person name="Ritter A."/>
            <person name="Rousvoal S."/>
            <person name="Samanta M."/>
            <person name="Samson G."/>
            <person name="Schroeder D.C."/>
            <person name="Segurens B."/>
            <person name="Strittmatter M."/>
            <person name="Tonon T."/>
            <person name="Tregear J.W."/>
            <person name="Valentin K."/>
            <person name="von Dassow P."/>
            <person name="Yamagishi T."/>
            <person name="Van de Peer Y."/>
            <person name="Wincker P."/>
        </authorList>
    </citation>
    <scope>NUCLEOTIDE SEQUENCE [LARGE SCALE GENOMIC DNA]</scope>
    <source>
        <strain evidence="3">Ec32 / CCAP1310/4</strain>
    </source>
</reference>
<dbReference type="STRING" id="2880.D7FM52"/>
<gene>
    <name evidence="2" type="ORF">Esi_0163_0075</name>
</gene>
<dbReference type="eggNOG" id="ENOG502QRSK">
    <property type="taxonomic scope" value="Eukaryota"/>
</dbReference>
<keyword evidence="1" id="KW-0732">Signal</keyword>
<dbReference type="GO" id="GO:0009535">
    <property type="term" value="C:chloroplast thylakoid membrane"/>
    <property type="evidence" value="ECO:0007669"/>
    <property type="project" value="InterPro"/>
</dbReference>
<dbReference type="GO" id="GO:0009773">
    <property type="term" value="P:photosynthetic electron transport in photosystem I"/>
    <property type="evidence" value="ECO:0007669"/>
    <property type="project" value="InterPro"/>
</dbReference>
<dbReference type="PANTHER" id="PTHR31032:SF1">
    <property type="entry name" value="PGR5-LIKE PROTEIN 1B, CHLOROPLASTIC"/>
    <property type="match status" value="1"/>
</dbReference>
<evidence type="ECO:0000313" key="3">
    <source>
        <dbReference type="Proteomes" id="UP000002630"/>
    </source>
</evidence>
<dbReference type="Proteomes" id="UP000002630">
    <property type="component" value="Linkage Group LG02"/>
</dbReference>
<feature type="chain" id="PRO_5003095559" evidence="1">
    <location>
        <begin position="24"/>
        <end position="347"/>
    </location>
</feature>
<dbReference type="GO" id="GO:0016730">
    <property type="term" value="F:oxidoreductase activity, acting on iron-sulfur proteins as donors"/>
    <property type="evidence" value="ECO:0007669"/>
    <property type="project" value="InterPro"/>
</dbReference>
<proteinExistence type="predicted"/>
<dbReference type="PANTHER" id="PTHR31032">
    <property type="entry name" value="PGR5-LIKE PROTEIN 1B, CHLOROPLASTIC"/>
    <property type="match status" value="1"/>
</dbReference>
<evidence type="ECO:0000256" key="1">
    <source>
        <dbReference type="SAM" id="SignalP"/>
    </source>
</evidence>
<dbReference type="EMBL" id="FN648164">
    <property type="protein sequence ID" value="CBJ29877.1"/>
    <property type="molecule type" value="Genomic_DNA"/>
</dbReference>
<dbReference type="InterPro" id="IPR039987">
    <property type="entry name" value="PGRL1"/>
</dbReference>
<dbReference type="InParanoid" id="D7FM52"/>
<keyword evidence="3" id="KW-1185">Reference proteome</keyword>
<organism evidence="2 3">
    <name type="scientific">Ectocarpus siliculosus</name>
    <name type="common">Brown alga</name>
    <name type="synonym">Conferva siliculosa</name>
    <dbReference type="NCBI Taxonomy" id="2880"/>
    <lineage>
        <taxon>Eukaryota</taxon>
        <taxon>Sar</taxon>
        <taxon>Stramenopiles</taxon>
        <taxon>Ochrophyta</taxon>
        <taxon>PX clade</taxon>
        <taxon>Phaeophyceae</taxon>
        <taxon>Ectocarpales</taxon>
        <taxon>Ectocarpaceae</taxon>
        <taxon>Ectocarpus</taxon>
    </lineage>
</organism>
<dbReference type="OMA" id="TWFIVLP"/>
<dbReference type="OrthoDB" id="38589at2759"/>
<dbReference type="EMBL" id="FN649727">
    <property type="protein sequence ID" value="CBJ29877.1"/>
    <property type="molecule type" value="Genomic_DNA"/>
</dbReference>
<name>D7FM52_ECTSI</name>
<dbReference type="PROSITE" id="PS51257">
    <property type="entry name" value="PROKAR_LIPOPROTEIN"/>
    <property type="match status" value="1"/>
</dbReference>
<sequence length="347" mass="38325">MPGRPTCALVVLGLACSTRGGDGFVGPTAGGRPRAALARGRAAITRATTAPSRRSAGLVRMATDQEKEGVATEEPKDELGDDKLIYDARSGRFYEKKLEEVCREEYCAIDETTGKPMLLTTGEKERIFTDAIQSFYYNQRQMLDDDDFDKLKEDLAWEGSPVVLMNRDEQLFMSAMAAYSRGDKIIDDEEFDRLKASLRESGSVVAVSTEPKCYIDTGICTVTFQEDLFRRFATYLPANFIFGLAFLGASWQIIEPIRYLNPLATLLLLTAPTIAASKKFTDLCLYQDNGTVASGPCPSCGAQNRVFFGSMLGVKGNIDDSEFKCDNCGEIIKIRRADLRARTLPKL</sequence>
<evidence type="ECO:0000313" key="2">
    <source>
        <dbReference type="EMBL" id="CBJ29877.1"/>
    </source>
</evidence>
<dbReference type="AlphaFoldDB" id="D7FM52"/>